<dbReference type="InterPro" id="IPR036291">
    <property type="entry name" value="NAD(P)-bd_dom_sf"/>
</dbReference>
<dbReference type="SUPFAM" id="SSF51735">
    <property type="entry name" value="NAD(P)-binding Rossmann-fold domains"/>
    <property type="match status" value="1"/>
</dbReference>
<evidence type="ECO:0000256" key="4">
    <source>
        <dbReference type="ARBA" id="ARBA00023002"/>
    </source>
</evidence>
<comment type="similarity">
    <text evidence="5">Belongs to the zinc-containing alcohol dehydrogenase family.</text>
</comment>
<keyword evidence="9" id="KW-1185">Reference proteome</keyword>
<name>A0AAN8UQJ3_9MAGN</name>
<dbReference type="EMBL" id="JBAMMX010000020">
    <property type="protein sequence ID" value="KAK6921353.1"/>
    <property type="molecule type" value="Genomic_DNA"/>
</dbReference>
<accession>A0AAN8UQJ3</accession>
<dbReference type="Pfam" id="PF00107">
    <property type="entry name" value="ADH_zinc_N"/>
    <property type="match status" value="1"/>
</dbReference>
<protein>
    <submittedName>
        <fullName evidence="8">Alcohol dehydrogenase, N-terminal</fullName>
    </submittedName>
</protein>
<dbReference type="SUPFAM" id="SSF50129">
    <property type="entry name" value="GroES-like"/>
    <property type="match status" value="1"/>
</dbReference>
<dbReference type="InterPro" id="IPR011032">
    <property type="entry name" value="GroES-like_sf"/>
</dbReference>
<evidence type="ECO:0000313" key="8">
    <source>
        <dbReference type="EMBL" id="KAK6921353.1"/>
    </source>
</evidence>
<organism evidence="8 9">
    <name type="scientific">Dillenia turbinata</name>
    <dbReference type="NCBI Taxonomy" id="194707"/>
    <lineage>
        <taxon>Eukaryota</taxon>
        <taxon>Viridiplantae</taxon>
        <taxon>Streptophyta</taxon>
        <taxon>Embryophyta</taxon>
        <taxon>Tracheophyta</taxon>
        <taxon>Spermatophyta</taxon>
        <taxon>Magnoliopsida</taxon>
        <taxon>eudicotyledons</taxon>
        <taxon>Gunneridae</taxon>
        <taxon>Pentapetalae</taxon>
        <taxon>Dilleniales</taxon>
        <taxon>Dilleniaceae</taxon>
        <taxon>Dillenia</taxon>
    </lineage>
</organism>
<dbReference type="Proteomes" id="UP001370490">
    <property type="component" value="Unassembled WGS sequence"/>
</dbReference>
<dbReference type="PANTHER" id="PTHR42683">
    <property type="entry name" value="ALDEHYDE REDUCTASE"/>
    <property type="match status" value="1"/>
</dbReference>
<comment type="caution">
    <text evidence="8">The sequence shown here is derived from an EMBL/GenBank/DDBJ whole genome shotgun (WGS) entry which is preliminary data.</text>
</comment>
<dbReference type="GO" id="GO:0008270">
    <property type="term" value="F:zinc ion binding"/>
    <property type="evidence" value="ECO:0007669"/>
    <property type="project" value="InterPro"/>
</dbReference>
<dbReference type="AlphaFoldDB" id="A0AAN8UQJ3"/>
<comment type="cofactor">
    <cofactor evidence="1 5">
        <name>Zn(2+)</name>
        <dbReference type="ChEBI" id="CHEBI:29105"/>
    </cofactor>
</comment>
<dbReference type="Gene3D" id="3.90.180.10">
    <property type="entry name" value="Medium-chain alcohol dehydrogenases, catalytic domain"/>
    <property type="match status" value="1"/>
</dbReference>
<dbReference type="PROSITE" id="PS00059">
    <property type="entry name" value="ADH_ZINC"/>
    <property type="match status" value="1"/>
</dbReference>
<keyword evidence="3 5" id="KW-0862">Zinc</keyword>
<dbReference type="InterPro" id="IPR013149">
    <property type="entry name" value="ADH-like_C"/>
</dbReference>
<gene>
    <name evidence="8" type="ORF">RJ641_015031</name>
</gene>
<evidence type="ECO:0000313" key="9">
    <source>
        <dbReference type="Proteomes" id="UP001370490"/>
    </source>
</evidence>
<keyword evidence="4" id="KW-0560">Oxidoreductase</keyword>
<evidence type="ECO:0000256" key="3">
    <source>
        <dbReference type="ARBA" id="ARBA00022833"/>
    </source>
</evidence>
<evidence type="ECO:0000256" key="1">
    <source>
        <dbReference type="ARBA" id="ARBA00001947"/>
    </source>
</evidence>
<evidence type="ECO:0000256" key="2">
    <source>
        <dbReference type="ARBA" id="ARBA00022723"/>
    </source>
</evidence>
<dbReference type="CDD" id="cd05283">
    <property type="entry name" value="CAD1"/>
    <property type="match status" value="1"/>
</dbReference>
<evidence type="ECO:0000256" key="5">
    <source>
        <dbReference type="RuleBase" id="RU361277"/>
    </source>
</evidence>
<dbReference type="GO" id="GO:0016616">
    <property type="term" value="F:oxidoreductase activity, acting on the CH-OH group of donors, NAD or NADP as acceptor"/>
    <property type="evidence" value="ECO:0007669"/>
    <property type="project" value="InterPro"/>
</dbReference>
<dbReference type="FunFam" id="3.40.50.720:FF:000022">
    <property type="entry name" value="Cinnamyl alcohol dehydrogenase"/>
    <property type="match status" value="1"/>
</dbReference>
<dbReference type="Gene3D" id="3.40.50.720">
    <property type="entry name" value="NAD(P)-binding Rossmann-like Domain"/>
    <property type="match status" value="1"/>
</dbReference>
<keyword evidence="2 5" id="KW-0479">Metal-binding</keyword>
<feature type="domain" description="Alcohol dehydrogenase-like C-terminal" evidence="6">
    <location>
        <begin position="135"/>
        <end position="245"/>
    </location>
</feature>
<dbReference type="InterPro" id="IPR013154">
    <property type="entry name" value="ADH-like_N"/>
</dbReference>
<dbReference type="Pfam" id="PF08240">
    <property type="entry name" value="ADH_N"/>
    <property type="match status" value="1"/>
</dbReference>
<dbReference type="InterPro" id="IPR002328">
    <property type="entry name" value="ADH_Zn_CS"/>
</dbReference>
<dbReference type="InterPro" id="IPR047109">
    <property type="entry name" value="CAD-like"/>
</dbReference>
<evidence type="ECO:0000259" key="6">
    <source>
        <dbReference type="Pfam" id="PF00107"/>
    </source>
</evidence>
<proteinExistence type="inferred from homology"/>
<evidence type="ECO:0000259" key="7">
    <source>
        <dbReference type="Pfam" id="PF08240"/>
    </source>
</evidence>
<reference evidence="8 9" key="1">
    <citation type="submission" date="2023-12" db="EMBL/GenBank/DDBJ databases">
        <title>A high-quality genome assembly for Dillenia turbinata (Dilleniales).</title>
        <authorList>
            <person name="Chanderbali A."/>
        </authorList>
    </citation>
    <scope>NUCLEOTIDE SEQUENCE [LARGE SCALE GENOMIC DNA]</scope>
    <source>
        <strain evidence="8">LSX21</strain>
        <tissue evidence="8">Leaf</tissue>
    </source>
</reference>
<feature type="domain" description="Alcohol dehydrogenase-like N-terminal" evidence="7">
    <location>
        <begin position="6"/>
        <end position="93"/>
    </location>
</feature>
<sequence>MRCTDHPIVPGHEIVGVAEEVGMNINGIKVGDRLGVGTYVNSGRDCEFCEERLKIHCSKGAVFTFNGVDVDGSITKGGYFTFIVVHHRYCYRILENYPLESAAPLLCAGITVYRPMIHHKMSQLGKSLEVIGLGGLGHMAVKFGKAFGLNITVFSTSINKKEEAFSLLGADKFVVSSDKEEIKALAKSLDFIIGTASGNHLFDPYIEVLKMGGVLVLVGYPGELKLESFHLLRGMKTATSSASGGTKMTQ</sequence>